<dbReference type="Proteomes" id="UP000004671">
    <property type="component" value="Chromosome"/>
</dbReference>
<reference evidence="1 2" key="1">
    <citation type="submission" date="2011-09" db="EMBL/GenBank/DDBJ databases">
        <title>The permanent draft genome of Caldithrix abyssi DSM 13497.</title>
        <authorList>
            <consortium name="US DOE Joint Genome Institute (JGI-PGF)"/>
            <person name="Lucas S."/>
            <person name="Han J."/>
            <person name="Lapidus A."/>
            <person name="Bruce D."/>
            <person name="Goodwin L."/>
            <person name="Pitluck S."/>
            <person name="Peters L."/>
            <person name="Kyrpides N."/>
            <person name="Mavromatis K."/>
            <person name="Ivanova N."/>
            <person name="Mikhailova N."/>
            <person name="Chertkov O."/>
            <person name="Detter J.C."/>
            <person name="Tapia R."/>
            <person name="Han C."/>
            <person name="Land M."/>
            <person name="Hauser L."/>
            <person name="Markowitz V."/>
            <person name="Cheng J.-F."/>
            <person name="Hugenholtz P."/>
            <person name="Woyke T."/>
            <person name="Wu D."/>
            <person name="Spring S."/>
            <person name="Brambilla E."/>
            <person name="Klenk H.-P."/>
            <person name="Eisen J.A."/>
        </authorList>
    </citation>
    <scope>NUCLEOTIDE SEQUENCE [LARGE SCALE GENOMIC DNA]</scope>
    <source>
        <strain evidence="1 2">DSM 13497</strain>
    </source>
</reference>
<sequence>MAKMEKIRKERSEMFLPPLTVEQFFLEDRAN</sequence>
<evidence type="ECO:0000313" key="1">
    <source>
        <dbReference type="EMBL" id="EHO41875.1"/>
    </source>
</evidence>
<dbReference type="HOGENOM" id="CLU_3395632_0_0_0"/>
<organism evidence="1 2">
    <name type="scientific">Caldithrix abyssi DSM 13497</name>
    <dbReference type="NCBI Taxonomy" id="880073"/>
    <lineage>
        <taxon>Bacteria</taxon>
        <taxon>Pseudomonadati</taxon>
        <taxon>Calditrichota</taxon>
        <taxon>Calditrichia</taxon>
        <taxon>Calditrichales</taxon>
        <taxon>Calditrichaceae</taxon>
        <taxon>Caldithrix</taxon>
    </lineage>
</organism>
<gene>
    <name evidence="1" type="ORF">Calab_2265</name>
</gene>
<keyword evidence="2" id="KW-1185">Reference proteome</keyword>
<evidence type="ECO:0000313" key="2">
    <source>
        <dbReference type="Proteomes" id="UP000004671"/>
    </source>
</evidence>
<protein>
    <submittedName>
        <fullName evidence="1">Uncharacterized protein</fullName>
    </submittedName>
</protein>
<accession>H1XWN7</accession>
<dbReference type="EMBL" id="CM001402">
    <property type="protein sequence ID" value="EHO41875.1"/>
    <property type="molecule type" value="Genomic_DNA"/>
</dbReference>
<dbReference type="AlphaFoldDB" id="H1XWN7"/>
<name>H1XWN7_CALAY</name>
<proteinExistence type="predicted"/>
<dbReference type="PaxDb" id="880073-Calab_2265"/>
<dbReference type="InParanoid" id="H1XWN7"/>